<organism evidence="7 8">
    <name type="scientific">SAR92 clade bacterium H455</name>
    <dbReference type="NCBI Taxonomy" id="2974818"/>
    <lineage>
        <taxon>Bacteria</taxon>
        <taxon>Pseudomonadati</taxon>
        <taxon>Pseudomonadota</taxon>
        <taxon>Gammaproteobacteria</taxon>
        <taxon>Cellvibrionales</taxon>
        <taxon>Porticoccaceae</taxon>
        <taxon>SAR92 clade</taxon>
    </lineage>
</organism>
<evidence type="ECO:0000256" key="3">
    <source>
        <dbReference type="ARBA" id="ARBA00022692"/>
    </source>
</evidence>
<protein>
    <recommendedName>
        <fullName evidence="6">Probable membrane transporter protein</fullName>
    </recommendedName>
</protein>
<feature type="transmembrane region" description="Helical" evidence="6">
    <location>
        <begin position="235"/>
        <end position="251"/>
    </location>
</feature>
<name>A0ABY5TKD2_9GAMM</name>
<feature type="transmembrane region" description="Helical" evidence="6">
    <location>
        <begin position="177"/>
        <end position="197"/>
    </location>
</feature>
<feature type="transmembrane region" description="Helical" evidence="6">
    <location>
        <begin position="51"/>
        <end position="68"/>
    </location>
</feature>
<keyword evidence="6" id="KW-1003">Cell membrane</keyword>
<keyword evidence="4 6" id="KW-1133">Transmembrane helix</keyword>
<reference evidence="7" key="1">
    <citation type="submission" date="2022-08" db="EMBL/GenBank/DDBJ databases">
        <title>Catabolic pathway analysis in culturable SAR92 clade bacteria reveals their overlooked roles in DMSP degradation in coastal seas.</title>
        <authorList>
            <person name="He X."/>
            <person name="Zhang X."/>
            <person name="Zhang Y."/>
        </authorList>
    </citation>
    <scope>NUCLEOTIDE SEQUENCE</scope>
    <source>
        <strain evidence="7">H455</strain>
    </source>
</reference>
<evidence type="ECO:0000256" key="1">
    <source>
        <dbReference type="ARBA" id="ARBA00004141"/>
    </source>
</evidence>
<keyword evidence="3 6" id="KW-0812">Transmembrane</keyword>
<sequence>MSLESLFVFEYSCWLLAAIALMAVLYSSVGHGGASGYLAAMALWGLAPQEMRPAALVMNIVVTCWLLYRFQPYKLMPHKLFWPLVMASTPAAFVGGLWVIDVLSYRLLVGVLLGLAAVRMLVNSKANQQIQLPALWLVLAVGLLLGFSAGLTGIGGGVFLSPILLIFGWCTVRQSTAVAAGFILLNSIAGLAGYVVSAQPWPLGTGWLMLAAFAGCLLGAELASHRASSNVLRKLLAGVLIIAAGKMIFSAF</sequence>
<feature type="transmembrane region" description="Helical" evidence="6">
    <location>
        <begin position="80"/>
        <end position="99"/>
    </location>
</feature>
<gene>
    <name evidence="7" type="ORF">NYF23_09660</name>
</gene>
<dbReference type="InterPro" id="IPR051598">
    <property type="entry name" value="TSUP/Inactive_protease-like"/>
</dbReference>
<keyword evidence="5 6" id="KW-0472">Membrane</keyword>
<feature type="transmembrane region" description="Helical" evidence="6">
    <location>
        <begin position="12"/>
        <end position="31"/>
    </location>
</feature>
<dbReference type="InterPro" id="IPR002781">
    <property type="entry name" value="TM_pro_TauE-like"/>
</dbReference>
<comment type="subcellular location">
    <subcellularLocation>
        <location evidence="6">Cell membrane</location>
        <topology evidence="6">Multi-pass membrane protein</topology>
    </subcellularLocation>
    <subcellularLocation>
        <location evidence="1">Membrane</location>
        <topology evidence="1">Multi-pass membrane protein</topology>
    </subcellularLocation>
</comment>
<dbReference type="Pfam" id="PF01925">
    <property type="entry name" value="TauE"/>
    <property type="match status" value="1"/>
</dbReference>
<evidence type="ECO:0000256" key="4">
    <source>
        <dbReference type="ARBA" id="ARBA00022989"/>
    </source>
</evidence>
<keyword evidence="8" id="KW-1185">Reference proteome</keyword>
<dbReference type="Proteomes" id="UP001059934">
    <property type="component" value="Chromosome"/>
</dbReference>
<evidence type="ECO:0000256" key="6">
    <source>
        <dbReference type="RuleBase" id="RU363041"/>
    </source>
</evidence>
<feature type="transmembrane region" description="Helical" evidence="6">
    <location>
        <begin position="203"/>
        <end position="223"/>
    </location>
</feature>
<accession>A0ABY5TKD2</accession>
<evidence type="ECO:0000256" key="2">
    <source>
        <dbReference type="ARBA" id="ARBA00009142"/>
    </source>
</evidence>
<comment type="similarity">
    <text evidence="2 6">Belongs to the 4-toluene sulfonate uptake permease (TSUP) (TC 2.A.102) family.</text>
</comment>
<dbReference type="EMBL" id="CP103416">
    <property type="protein sequence ID" value="UVW34284.1"/>
    <property type="molecule type" value="Genomic_DNA"/>
</dbReference>
<feature type="transmembrane region" description="Helical" evidence="6">
    <location>
        <begin position="153"/>
        <end position="170"/>
    </location>
</feature>
<evidence type="ECO:0000256" key="5">
    <source>
        <dbReference type="ARBA" id="ARBA00023136"/>
    </source>
</evidence>
<evidence type="ECO:0000313" key="7">
    <source>
        <dbReference type="EMBL" id="UVW34284.1"/>
    </source>
</evidence>
<dbReference type="PANTHER" id="PTHR43701">
    <property type="entry name" value="MEMBRANE TRANSPORTER PROTEIN MJ0441-RELATED"/>
    <property type="match status" value="1"/>
</dbReference>
<dbReference type="PANTHER" id="PTHR43701:SF5">
    <property type="entry name" value="MEMBRANE TRANSPORTER PROTEIN-RELATED"/>
    <property type="match status" value="1"/>
</dbReference>
<evidence type="ECO:0000313" key="8">
    <source>
        <dbReference type="Proteomes" id="UP001059934"/>
    </source>
</evidence>
<proteinExistence type="inferred from homology"/>